<feature type="region of interest" description="Disordered" evidence="1">
    <location>
        <begin position="1"/>
        <end position="79"/>
    </location>
</feature>
<proteinExistence type="predicted"/>
<name>A0A8H6YC86_9AGAR</name>
<dbReference type="EMBL" id="JACAZH010000010">
    <property type="protein sequence ID" value="KAF7357068.1"/>
    <property type="molecule type" value="Genomic_DNA"/>
</dbReference>
<accession>A0A8H6YC86</accession>
<dbReference type="SUPFAM" id="SSF57903">
    <property type="entry name" value="FYVE/PHD zinc finger"/>
    <property type="match status" value="1"/>
</dbReference>
<reference evidence="2" key="1">
    <citation type="submission" date="2020-05" db="EMBL/GenBank/DDBJ databases">
        <title>Mycena genomes resolve the evolution of fungal bioluminescence.</title>
        <authorList>
            <person name="Tsai I.J."/>
        </authorList>
    </citation>
    <scope>NUCLEOTIDE SEQUENCE</scope>
    <source>
        <strain evidence="2">160909Yilan</strain>
    </source>
</reference>
<keyword evidence="3" id="KW-1185">Reference proteome</keyword>
<sequence length="451" mass="49057">MSRTKQTAKKSTGGSNQKQLQSMLARKGPAASVAQALNKATAGNNALGVMEPKKSKNKSTGAPAPRIPLDPHTDKTVSSSMPVLDPTFPGFFAPAASNFDGSSSLTGMMSLDPEQNEGGDIVCYVCRDGGRIIMCGVKHCEAGVCVKCLGDPSPVLEQLPFTCPSCHFKAELERKKVEGSSYSPKSYEGFEGRTDSQVITFKKGIRTRSADVRVHPQSVLLLVYALKGFPLETTPIPGLVHYLRMMLPTNFAYLQVTFDLEAPDGIPALAAANSFIENSLMTGDLQTRIFVIVVSHTTPETGDIHFAPENRASGPGNEVVPFLMPPTLLRTFTTQGRQPTDHLIVFMTCGFMFTVPEALSGIYDWLKKSQAFYGLIAFESEKFQPAAAGHFLEAILHEFYIHVIQASFTSEGMAKILVATFGHILSVLHLECQLPFPVTVVEYHLPWSVSH</sequence>
<evidence type="ECO:0000256" key="1">
    <source>
        <dbReference type="SAM" id="MobiDB-lite"/>
    </source>
</evidence>
<dbReference type="Gene3D" id="3.30.40.10">
    <property type="entry name" value="Zinc/RING finger domain, C3HC4 (zinc finger)"/>
    <property type="match status" value="1"/>
</dbReference>
<feature type="compositionally biased region" description="Polar residues" evidence="1">
    <location>
        <begin position="1"/>
        <end position="22"/>
    </location>
</feature>
<organism evidence="2 3">
    <name type="scientific">Mycena sanguinolenta</name>
    <dbReference type="NCBI Taxonomy" id="230812"/>
    <lineage>
        <taxon>Eukaryota</taxon>
        <taxon>Fungi</taxon>
        <taxon>Dikarya</taxon>
        <taxon>Basidiomycota</taxon>
        <taxon>Agaricomycotina</taxon>
        <taxon>Agaricomycetes</taxon>
        <taxon>Agaricomycetidae</taxon>
        <taxon>Agaricales</taxon>
        <taxon>Marasmiineae</taxon>
        <taxon>Mycenaceae</taxon>
        <taxon>Mycena</taxon>
    </lineage>
</organism>
<gene>
    <name evidence="2" type="ORF">MSAN_01300800</name>
</gene>
<dbReference type="InterPro" id="IPR013083">
    <property type="entry name" value="Znf_RING/FYVE/PHD"/>
</dbReference>
<dbReference type="InterPro" id="IPR011011">
    <property type="entry name" value="Znf_FYVE_PHD"/>
</dbReference>
<comment type="caution">
    <text evidence="2">The sequence shown here is derived from an EMBL/GenBank/DDBJ whole genome shotgun (WGS) entry which is preliminary data.</text>
</comment>
<dbReference type="OrthoDB" id="3067692at2759"/>
<evidence type="ECO:0000313" key="2">
    <source>
        <dbReference type="EMBL" id="KAF7357068.1"/>
    </source>
</evidence>
<dbReference type="AlphaFoldDB" id="A0A8H6YC86"/>
<dbReference type="Proteomes" id="UP000623467">
    <property type="component" value="Unassembled WGS sequence"/>
</dbReference>
<protein>
    <submittedName>
        <fullName evidence="2">Uncharacterized protein</fullName>
    </submittedName>
</protein>
<evidence type="ECO:0000313" key="3">
    <source>
        <dbReference type="Proteomes" id="UP000623467"/>
    </source>
</evidence>